<proteinExistence type="predicted"/>
<dbReference type="RefSeq" id="WP_111897975.1">
    <property type="nucleotide sequence ID" value="NZ_CP033459.1"/>
</dbReference>
<keyword evidence="8" id="KW-1185">Reference proteome</keyword>
<dbReference type="Proteomes" id="UP000249375">
    <property type="component" value="Chromosome"/>
</dbReference>
<evidence type="ECO:0000256" key="1">
    <source>
        <dbReference type="ARBA" id="ARBA00004651"/>
    </source>
</evidence>
<feature type="transmembrane region" description="Helical" evidence="6">
    <location>
        <begin position="418"/>
        <end position="438"/>
    </location>
</feature>
<feature type="transmembrane region" description="Helical" evidence="6">
    <location>
        <begin position="287"/>
        <end position="307"/>
    </location>
</feature>
<dbReference type="GO" id="GO:0005886">
    <property type="term" value="C:plasma membrane"/>
    <property type="evidence" value="ECO:0007669"/>
    <property type="project" value="UniProtKB-SubCell"/>
</dbReference>
<feature type="transmembrane region" description="Helical" evidence="6">
    <location>
        <begin position="98"/>
        <end position="123"/>
    </location>
</feature>
<dbReference type="AlphaFoldDB" id="A0A5P8E7I1"/>
<sequence>MTRTLQSLKAKLPKDGRSRKMLKNIIAGFFIKGWSGVVHLLSVPLLIAVLGDYVNGLWMILSTILLQMDAFDLGLGNSLRNRLAEYVAKDEWEHARQAVTTTLCLITMIMIPLVIILEVALLFGADGYELLNANPAKVNDLNATLHVFVIFLGCNFIMKNIGSIYLGLQLPAVNNFLVVMGQTLGIAGVFILMLVNKDVTLLQVCLCCAGAPVLTYLLAFPVTFIRYPQLRPRIGAFRRSMVRHLFSKGVNFFVLQASGNIIFLAASPIIANLVNPAAVTPFQVSNRYFSVVLMILYVIFAPMWSATTDAFTRRDFGWIKSSMHKLRLVVLCLLALLVFMVIVSPYVYRLWVGSAVAGSIDFSLTILMGIYTFVLIYSLYYANALYGIGRIRMQTYVTLAEAVCFVPLALILGRTMGLNGIVITLIFVNIPCAITNRIQYEKIMSGKARGIWFK</sequence>
<dbReference type="OrthoDB" id="512217at2"/>
<keyword evidence="4 6" id="KW-1133">Transmembrane helix</keyword>
<protein>
    <recommendedName>
        <fullName evidence="9">Polysaccharide biosynthesis protein</fullName>
    </recommendedName>
</protein>
<comment type="subcellular location">
    <subcellularLocation>
        <location evidence="1">Cell membrane</location>
        <topology evidence="1">Multi-pass membrane protein</topology>
    </subcellularLocation>
</comment>
<feature type="transmembrane region" description="Helical" evidence="6">
    <location>
        <begin position="245"/>
        <end position="267"/>
    </location>
</feature>
<feature type="transmembrane region" description="Helical" evidence="6">
    <location>
        <begin position="56"/>
        <end position="77"/>
    </location>
</feature>
<feature type="transmembrane region" description="Helical" evidence="6">
    <location>
        <begin position="201"/>
        <end position="224"/>
    </location>
</feature>
<dbReference type="KEGG" id="alq:C7Y71_007675"/>
<feature type="transmembrane region" description="Helical" evidence="6">
    <location>
        <begin position="143"/>
        <end position="161"/>
    </location>
</feature>
<dbReference type="EMBL" id="CP033459">
    <property type="protein sequence ID" value="QFQ12906.1"/>
    <property type="molecule type" value="Genomic_DNA"/>
</dbReference>
<evidence type="ECO:0000256" key="3">
    <source>
        <dbReference type="ARBA" id="ARBA00022692"/>
    </source>
</evidence>
<dbReference type="PANTHER" id="PTHR30250">
    <property type="entry name" value="PST FAMILY PREDICTED COLANIC ACID TRANSPORTER"/>
    <property type="match status" value="1"/>
</dbReference>
<accession>A0A5P8E7I1</accession>
<feature type="transmembrane region" description="Helical" evidence="6">
    <location>
        <begin position="173"/>
        <end position="195"/>
    </location>
</feature>
<dbReference type="PANTHER" id="PTHR30250:SF26">
    <property type="entry name" value="PSMA PROTEIN"/>
    <property type="match status" value="1"/>
</dbReference>
<evidence type="ECO:0000256" key="5">
    <source>
        <dbReference type="ARBA" id="ARBA00023136"/>
    </source>
</evidence>
<evidence type="ECO:0000256" key="2">
    <source>
        <dbReference type="ARBA" id="ARBA00022475"/>
    </source>
</evidence>
<evidence type="ECO:0000313" key="8">
    <source>
        <dbReference type="Proteomes" id="UP000249375"/>
    </source>
</evidence>
<evidence type="ECO:0000313" key="7">
    <source>
        <dbReference type="EMBL" id="QFQ12906.1"/>
    </source>
</evidence>
<evidence type="ECO:0000256" key="6">
    <source>
        <dbReference type="SAM" id="Phobius"/>
    </source>
</evidence>
<name>A0A5P8E7I1_9BACT</name>
<gene>
    <name evidence="7" type="ORF">C7Y71_007675</name>
</gene>
<feature type="transmembrane region" description="Helical" evidence="6">
    <location>
        <begin position="21"/>
        <end position="50"/>
    </location>
</feature>
<organism evidence="7 8">
    <name type="scientific">Pseudoprevotella muciniphila</name>
    <dbReference type="NCBI Taxonomy" id="2133944"/>
    <lineage>
        <taxon>Bacteria</taxon>
        <taxon>Pseudomonadati</taxon>
        <taxon>Bacteroidota</taxon>
        <taxon>Bacteroidia</taxon>
        <taxon>Bacteroidales</taxon>
        <taxon>Prevotellaceae</taxon>
        <taxon>Pseudoprevotella</taxon>
    </lineage>
</organism>
<dbReference type="InterPro" id="IPR050833">
    <property type="entry name" value="Poly_Biosynth_Transport"/>
</dbReference>
<keyword evidence="3 6" id="KW-0812">Transmembrane</keyword>
<feature type="transmembrane region" description="Helical" evidence="6">
    <location>
        <begin position="328"/>
        <end position="348"/>
    </location>
</feature>
<feature type="transmembrane region" description="Helical" evidence="6">
    <location>
        <begin position="360"/>
        <end position="381"/>
    </location>
</feature>
<feature type="transmembrane region" description="Helical" evidence="6">
    <location>
        <begin position="393"/>
        <end position="412"/>
    </location>
</feature>
<evidence type="ECO:0008006" key="9">
    <source>
        <dbReference type="Google" id="ProtNLM"/>
    </source>
</evidence>
<reference evidence="7 8" key="1">
    <citation type="submission" date="2018-11" db="EMBL/GenBank/DDBJ databases">
        <authorList>
            <person name="Na S.W."/>
            <person name="Baik M."/>
        </authorList>
    </citation>
    <scope>NUCLEOTIDE SEQUENCE [LARGE SCALE GENOMIC DNA]</scope>
    <source>
        <strain evidence="7 8">E39</strain>
    </source>
</reference>
<evidence type="ECO:0000256" key="4">
    <source>
        <dbReference type="ARBA" id="ARBA00022989"/>
    </source>
</evidence>
<keyword evidence="5 6" id="KW-0472">Membrane</keyword>
<keyword evidence="2" id="KW-1003">Cell membrane</keyword>